<dbReference type="Pfam" id="PF00672">
    <property type="entry name" value="HAMP"/>
    <property type="match status" value="1"/>
</dbReference>
<dbReference type="Pfam" id="PF00512">
    <property type="entry name" value="HisKA"/>
    <property type="match status" value="1"/>
</dbReference>
<dbReference type="GO" id="GO:0000155">
    <property type="term" value="F:phosphorelay sensor kinase activity"/>
    <property type="evidence" value="ECO:0007669"/>
    <property type="project" value="InterPro"/>
</dbReference>
<dbReference type="STRING" id="706587.Desti_1866"/>
<reference evidence="16" key="1">
    <citation type="submission" date="2012-06" db="EMBL/GenBank/DDBJ databases">
        <title>Complete sequence of chromosome of Desulfomonile tiedjei DSM 6799.</title>
        <authorList>
            <person name="Lucas S."/>
            <person name="Copeland A."/>
            <person name="Lapidus A."/>
            <person name="Glavina del Rio T."/>
            <person name="Dalin E."/>
            <person name="Tice H."/>
            <person name="Bruce D."/>
            <person name="Goodwin L."/>
            <person name="Pitluck S."/>
            <person name="Peters L."/>
            <person name="Ovchinnikova G."/>
            <person name="Zeytun A."/>
            <person name="Lu M."/>
            <person name="Kyrpides N."/>
            <person name="Mavromatis K."/>
            <person name="Ivanova N."/>
            <person name="Brettin T."/>
            <person name="Detter J.C."/>
            <person name="Han C."/>
            <person name="Larimer F."/>
            <person name="Land M."/>
            <person name="Hauser L."/>
            <person name="Markowitz V."/>
            <person name="Cheng J.-F."/>
            <person name="Hugenholtz P."/>
            <person name="Woyke T."/>
            <person name="Wu D."/>
            <person name="Spring S."/>
            <person name="Schroeder M."/>
            <person name="Brambilla E."/>
            <person name="Klenk H.-P."/>
            <person name="Eisen J.A."/>
        </authorList>
    </citation>
    <scope>NUCLEOTIDE SEQUENCE [LARGE SCALE GENOMIC DNA]</scope>
    <source>
        <strain evidence="16">ATCC 49306 / DSM 6799 / DCB-1</strain>
    </source>
</reference>
<dbReference type="SMART" id="SM00387">
    <property type="entry name" value="HATPase_c"/>
    <property type="match status" value="1"/>
</dbReference>
<dbReference type="PANTHER" id="PTHR43711:SF1">
    <property type="entry name" value="HISTIDINE KINASE 1"/>
    <property type="match status" value="1"/>
</dbReference>
<dbReference type="SMART" id="SM00388">
    <property type="entry name" value="HisKA"/>
    <property type="match status" value="1"/>
</dbReference>
<dbReference type="InterPro" id="IPR005467">
    <property type="entry name" value="His_kinase_dom"/>
</dbReference>
<dbReference type="InterPro" id="IPR003594">
    <property type="entry name" value="HATPase_dom"/>
</dbReference>
<keyword evidence="6" id="KW-0808">Transferase</keyword>
<evidence type="ECO:0000256" key="3">
    <source>
        <dbReference type="ARBA" id="ARBA00012438"/>
    </source>
</evidence>
<dbReference type="SUPFAM" id="SSF55785">
    <property type="entry name" value="PYP-like sensor domain (PAS domain)"/>
    <property type="match status" value="1"/>
</dbReference>
<evidence type="ECO:0000256" key="7">
    <source>
        <dbReference type="ARBA" id="ARBA00022741"/>
    </source>
</evidence>
<keyword evidence="9" id="KW-0067">ATP-binding</keyword>
<keyword evidence="12" id="KW-1133">Transmembrane helix</keyword>
<protein>
    <recommendedName>
        <fullName evidence="3">histidine kinase</fullName>
        <ecNumber evidence="3">2.7.13.3</ecNumber>
    </recommendedName>
</protein>
<proteinExistence type="predicted"/>
<feature type="transmembrane region" description="Helical" evidence="12">
    <location>
        <begin position="180"/>
        <end position="200"/>
    </location>
</feature>
<dbReference type="FunFam" id="3.30.565.10:FF:000023">
    <property type="entry name" value="PAS domain-containing sensor histidine kinase"/>
    <property type="match status" value="1"/>
</dbReference>
<gene>
    <name evidence="15" type="ordered locus">Desti_1866</name>
</gene>
<organism evidence="15 16">
    <name type="scientific">Desulfomonile tiedjei (strain ATCC 49306 / DSM 6799 / DCB-1)</name>
    <dbReference type="NCBI Taxonomy" id="706587"/>
    <lineage>
        <taxon>Bacteria</taxon>
        <taxon>Pseudomonadati</taxon>
        <taxon>Thermodesulfobacteriota</taxon>
        <taxon>Desulfomonilia</taxon>
        <taxon>Desulfomonilales</taxon>
        <taxon>Desulfomonilaceae</taxon>
        <taxon>Desulfomonile</taxon>
    </lineage>
</organism>
<dbReference type="InterPro" id="IPR004358">
    <property type="entry name" value="Sig_transdc_His_kin-like_C"/>
</dbReference>
<keyword evidence="12" id="KW-0812">Transmembrane</keyword>
<evidence type="ECO:0000256" key="4">
    <source>
        <dbReference type="ARBA" id="ARBA00022475"/>
    </source>
</evidence>
<dbReference type="eggNOG" id="COG5002">
    <property type="taxonomic scope" value="Bacteria"/>
</dbReference>
<dbReference type="Gene3D" id="3.30.450.20">
    <property type="entry name" value="PAS domain"/>
    <property type="match status" value="1"/>
</dbReference>
<keyword evidence="7" id="KW-0547">Nucleotide-binding</keyword>
<evidence type="ECO:0000256" key="10">
    <source>
        <dbReference type="ARBA" id="ARBA00023012"/>
    </source>
</evidence>
<dbReference type="Proteomes" id="UP000006055">
    <property type="component" value="Chromosome"/>
</dbReference>
<evidence type="ECO:0000256" key="5">
    <source>
        <dbReference type="ARBA" id="ARBA00022553"/>
    </source>
</evidence>
<dbReference type="PROSITE" id="PS50885">
    <property type="entry name" value="HAMP"/>
    <property type="match status" value="1"/>
</dbReference>
<dbReference type="SUPFAM" id="SSF47384">
    <property type="entry name" value="Homodimeric domain of signal transducing histidine kinase"/>
    <property type="match status" value="1"/>
</dbReference>
<dbReference type="CDD" id="cd06225">
    <property type="entry name" value="HAMP"/>
    <property type="match status" value="1"/>
</dbReference>
<name>I4C4T3_DESTA</name>
<dbReference type="Gene3D" id="6.10.340.10">
    <property type="match status" value="1"/>
</dbReference>
<dbReference type="InterPro" id="IPR003660">
    <property type="entry name" value="HAMP_dom"/>
</dbReference>
<dbReference type="Gene3D" id="3.30.565.10">
    <property type="entry name" value="Histidine kinase-like ATPase, C-terminal domain"/>
    <property type="match status" value="1"/>
</dbReference>
<dbReference type="InterPro" id="IPR035965">
    <property type="entry name" value="PAS-like_dom_sf"/>
</dbReference>
<evidence type="ECO:0000259" key="13">
    <source>
        <dbReference type="PROSITE" id="PS50109"/>
    </source>
</evidence>
<evidence type="ECO:0000256" key="12">
    <source>
        <dbReference type="SAM" id="Phobius"/>
    </source>
</evidence>
<dbReference type="GO" id="GO:0005886">
    <property type="term" value="C:plasma membrane"/>
    <property type="evidence" value="ECO:0007669"/>
    <property type="project" value="UniProtKB-SubCell"/>
</dbReference>
<dbReference type="PRINTS" id="PR00344">
    <property type="entry name" value="BCTRLSENSOR"/>
</dbReference>
<accession>I4C4T3</accession>
<keyword evidence="5" id="KW-0597">Phosphoprotein</keyword>
<dbReference type="PANTHER" id="PTHR43711">
    <property type="entry name" value="TWO-COMPONENT HISTIDINE KINASE"/>
    <property type="match status" value="1"/>
</dbReference>
<dbReference type="SMART" id="SM00304">
    <property type="entry name" value="HAMP"/>
    <property type="match status" value="1"/>
</dbReference>
<evidence type="ECO:0000256" key="9">
    <source>
        <dbReference type="ARBA" id="ARBA00022840"/>
    </source>
</evidence>
<dbReference type="AlphaFoldDB" id="I4C4T3"/>
<comment type="subcellular location">
    <subcellularLocation>
        <location evidence="2">Cell membrane</location>
    </subcellularLocation>
</comment>
<dbReference type="SUPFAM" id="SSF158472">
    <property type="entry name" value="HAMP domain-like"/>
    <property type="match status" value="1"/>
</dbReference>
<evidence type="ECO:0000313" key="15">
    <source>
        <dbReference type="EMBL" id="AFM24574.1"/>
    </source>
</evidence>
<evidence type="ECO:0000256" key="1">
    <source>
        <dbReference type="ARBA" id="ARBA00000085"/>
    </source>
</evidence>
<evidence type="ECO:0000256" key="2">
    <source>
        <dbReference type="ARBA" id="ARBA00004236"/>
    </source>
</evidence>
<dbReference type="RefSeq" id="WP_014809719.1">
    <property type="nucleotide sequence ID" value="NC_018025.1"/>
</dbReference>
<dbReference type="InterPro" id="IPR050736">
    <property type="entry name" value="Sensor_HK_Regulatory"/>
</dbReference>
<dbReference type="EC" id="2.7.13.3" evidence="3"/>
<keyword evidence="11 12" id="KW-0472">Membrane</keyword>
<dbReference type="InterPro" id="IPR036890">
    <property type="entry name" value="HATPase_C_sf"/>
</dbReference>
<evidence type="ECO:0000256" key="8">
    <source>
        <dbReference type="ARBA" id="ARBA00022777"/>
    </source>
</evidence>
<dbReference type="HOGENOM" id="CLU_000445_89_2_7"/>
<feature type="domain" description="Histidine kinase" evidence="13">
    <location>
        <begin position="387"/>
        <end position="604"/>
    </location>
</feature>
<keyword evidence="10" id="KW-0902">Two-component regulatory system</keyword>
<evidence type="ECO:0000256" key="6">
    <source>
        <dbReference type="ARBA" id="ARBA00022679"/>
    </source>
</evidence>
<dbReference type="PROSITE" id="PS50109">
    <property type="entry name" value="HIS_KIN"/>
    <property type="match status" value="1"/>
</dbReference>
<dbReference type="GO" id="GO:0005524">
    <property type="term" value="F:ATP binding"/>
    <property type="evidence" value="ECO:0007669"/>
    <property type="project" value="UniProtKB-KW"/>
</dbReference>
<dbReference type="SUPFAM" id="SSF55874">
    <property type="entry name" value="ATPase domain of HSP90 chaperone/DNA topoisomerase II/histidine kinase"/>
    <property type="match status" value="1"/>
</dbReference>
<dbReference type="CDD" id="cd00075">
    <property type="entry name" value="HATPase"/>
    <property type="match status" value="1"/>
</dbReference>
<keyword evidence="4" id="KW-1003">Cell membrane</keyword>
<keyword evidence="8 15" id="KW-0418">Kinase</keyword>
<evidence type="ECO:0000259" key="14">
    <source>
        <dbReference type="PROSITE" id="PS50885"/>
    </source>
</evidence>
<comment type="catalytic activity">
    <reaction evidence="1">
        <text>ATP + protein L-histidine = ADP + protein N-phospho-L-histidine.</text>
        <dbReference type="EC" id="2.7.13.3"/>
    </reaction>
</comment>
<dbReference type="KEGG" id="dti:Desti_1866"/>
<dbReference type="Pfam" id="PF02518">
    <property type="entry name" value="HATPase_c"/>
    <property type="match status" value="1"/>
</dbReference>
<evidence type="ECO:0000313" key="16">
    <source>
        <dbReference type="Proteomes" id="UP000006055"/>
    </source>
</evidence>
<dbReference type="Gene3D" id="1.10.287.130">
    <property type="match status" value="1"/>
</dbReference>
<feature type="domain" description="HAMP" evidence="14">
    <location>
        <begin position="202"/>
        <end position="254"/>
    </location>
</feature>
<sequence>MLGIRQKLSLGFAGLLAIILIIGGESISLFSRLGDSIDVILRENYRSVVACLEMKEALERMDSGLLFLLLRYDEQGTKLIAENRSIFEKALQIEVNNVTLPGEGEKARKIQNLYSEYKSTVGQILQEPMPLALKRQMYFERLLPLFGEIKKNAGDILEMNQQNMIDANDQARGLAASARWQMYGLLAVGCILAMIYIILVRRWIFRPITRLIQSTNEISAGNLDLVVKTESQDEIGQLSESFNAMAESLRRVRRTREAKLAQIQQMVQEAFRVLPEAVAIVNLQGRVEMATQLAGQVFGLRPTAKIQDLQLDWLNTLFHNAIIGQDTSNAEKQHVVQSFVNDEERYFAPKAVVIRGGDKEVSALLIVINDITQQRQQDELKRGVLSTVSHQLKTPLTSIRMAIHLLLEGDIGSPNEKQADVLMSAEQEAERLHRILENLLDIGRIESGKVYLNLQSLSPYMLVLDSVEPFRSASQDQGIHLNIELPEGLPEVLADPARVPHVFSNLLANALKYTHPGGRITVSAITDEEFVRFSVADTGRGIPAQYHENIFEQFFRAPIDATKTGIGLGLSIAKEIVEAHGGTISVNSSEGEGSTFTFSLRRSDSLPKE</sequence>
<evidence type="ECO:0000256" key="11">
    <source>
        <dbReference type="ARBA" id="ARBA00023136"/>
    </source>
</evidence>
<dbReference type="EMBL" id="CP003360">
    <property type="protein sequence ID" value="AFM24574.1"/>
    <property type="molecule type" value="Genomic_DNA"/>
</dbReference>
<dbReference type="InterPro" id="IPR036097">
    <property type="entry name" value="HisK_dim/P_sf"/>
</dbReference>
<dbReference type="InterPro" id="IPR003661">
    <property type="entry name" value="HisK_dim/P_dom"/>
</dbReference>
<dbReference type="CDD" id="cd00082">
    <property type="entry name" value="HisKA"/>
    <property type="match status" value="1"/>
</dbReference>
<keyword evidence="16" id="KW-1185">Reference proteome</keyword>